<dbReference type="InterPro" id="IPR036388">
    <property type="entry name" value="WH-like_DNA-bd_sf"/>
</dbReference>
<evidence type="ECO:0000259" key="1">
    <source>
        <dbReference type="PROSITE" id="PS50995"/>
    </source>
</evidence>
<sequence length="169" mass="18431">MSGNDEGKSAEPNTRWLDAEQQEAWLTLIALVTRLPAALDTQLQRDSALTHFEYFVLASLSGEANRRLQLSLLAQRANASLSRLSHVVTKMEKAGWVRRESIRGSRGSDAVLTDEGMAKVVEAAPPHVESVRSLIFDGLSAEQVRQLSELSDAMLTQLDKSIASGTGRA</sequence>
<protein>
    <submittedName>
        <fullName evidence="2">MarR family transcriptional regulator</fullName>
    </submittedName>
</protein>
<proteinExistence type="predicted"/>
<dbReference type="GO" id="GO:0003700">
    <property type="term" value="F:DNA-binding transcription factor activity"/>
    <property type="evidence" value="ECO:0007669"/>
    <property type="project" value="InterPro"/>
</dbReference>
<organism evidence="2 3">
    <name type="scientific">Rhodococcus opacus</name>
    <name type="common">Nocardia opaca</name>
    <dbReference type="NCBI Taxonomy" id="37919"/>
    <lineage>
        <taxon>Bacteria</taxon>
        <taxon>Bacillati</taxon>
        <taxon>Actinomycetota</taxon>
        <taxon>Actinomycetes</taxon>
        <taxon>Mycobacteriales</taxon>
        <taxon>Nocardiaceae</taxon>
        <taxon>Rhodococcus</taxon>
    </lineage>
</organism>
<gene>
    <name evidence="2" type="ORF">EP51_37895</name>
</gene>
<dbReference type="eggNOG" id="COG1846">
    <property type="taxonomic scope" value="Bacteria"/>
</dbReference>
<dbReference type="InterPro" id="IPR036390">
    <property type="entry name" value="WH_DNA-bd_sf"/>
</dbReference>
<accession>A0A076EWF1</accession>
<name>A0A076EWF1_RHOOP</name>
<dbReference type="PROSITE" id="PS50995">
    <property type="entry name" value="HTH_MARR_2"/>
    <property type="match status" value="1"/>
</dbReference>
<dbReference type="SMART" id="SM00347">
    <property type="entry name" value="HTH_MARR"/>
    <property type="match status" value="1"/>
</dbReference>
<feature type="domain" description="HTH marR-type" evidence="1">
    <location>
        <begin position="21"/>
        <end position="156"/>
    </location>
</feature>
<dbReference type="RefSeq" id="WP_128641988.1">
    <property type="nucleotide sequence ID" value="NZ_CP008947.1"/>
</dbReference>
<dbReference type="Proteomes" id="UP000028488">
    <property type="component" value="Chromosome"/>
</dbReference>
<dbReference type="SUPFAM" id="SSF46785">
    <property type="entry name" value="Winged helix' DNA-binding domain"/>
    <property type="match status" value="1"/>
</dbReference>
<evidence type="ECO:0000313" key="2">
    <source>
        <dbReference type="EMBL" id="AII10116.1"/>
    </source>
</evidence>
<dbReference type="AlphaFoldDB" id="A0A076EWF1"/>
<dbReference type="InterPro" id="IPR000835">
    <property type="entry name" value="HTH_MarR-typ"/>
</dbReference>
<reference evidence="2 3" key="1">
    <citation type="submission" date="2014-07" db="EMBL/GenBank/DDBJ databases">
        <title>Genome Sequence of Rhodococcus opacus Strain R7, a Biodegrader of Mono- and Polycyclic Aromatic Hydrocarbons.</title>
        <authorList>
            <person name="Di Gennaro P."/>
            <person name="Zampolli J."/>
            <person name="Presti I."/>
            <person name="Cappelletti M."/>
            <person name="D'Ursi P."/>
            <person name="Orro A."/>
            <person name="Mezzelani A."/>
            <person name="Milanesi L."/>
        </authorList>
    </citation>
    <scope>NUCLEOTIDE SEQUENCE [LARGE SCALE GENOMIC DNA]</scope>
    <source>
        <strain evidence="2 3">R7</strain>
    </source>
</reference>
<evidence type="ECO:0000313" key="3">
    <source>
        <dbReference type="Proteomes" id="UP000028488"/>
    </source>
</evidence>
<dbReference type="EMBL" id="CP008947">
    <property type="protein sequence ID" value="AII10116.1"/>
    <property type="molecule type" value="Genomic_DNA"/>
</dbReference>
<dbReference type="Gene3D" id="1.10.10.10">
    <property type="entry name" value="Winged helix-like DNA-binding domain superfamily/Winged helix DNA-binding domain"/>
    <property type="match status" value="1"/>
</dbReference>